<dbReference type="GO" id="GO:0098797">
    <property type="term" value="C:plasma membrane protein complex"/>
    <property type="evidence" value="ECO:0007669"/>
    <property type="project" value="TreeGrafter"/>
</dbReference>
<evidence type="ECO:0000256" key="3">
    <source>
        <dbReference type="ARBA" id="ARBA00022448"/>
    </source>
</evidence>
<feature type="region of interest" description="Disordered" evidence="10">
    <location>
        <begin position="67"/>
        <end position="156"/>
    </location>
</feature>
<keyword evidence="6" id="KW-0812">Transmembrane</keyword>
<dbReference type="RefSeq" id="WP_063708754.1">
    <property type="nucleotide sequence ID" value="NZ_LUUB01000124.1"/>
</dbReference>
<feature type="compositionally biased region" description="Low complexity" evidence="10">
    <location>
        <begin position="78"/>
        <end position="95"/>
    </location>
</feature>
<evidence type="ECO:0000256" key="9">
    <source>
        <dbReference type="ARBA" id="ARBA00023136"/>
    </source>
</evidence>
<dbReference type="GO" id="GO:0055085">
    <property type="term" value="P:transmembrane transport"/>
    <property type="evidence" value="ECO:0007669"/>
    <property type="project" value="InterPro"/>
</dbReference>
<accession>A0A176Y9V5</accession>
<feature type="compositionally biased region" description="Basic and acidic residues" evidence="10">
    <location>
        <begin position="118"/>
        <end position="131"/>
    </location>
</feature>
<organism evidence="12 13">
    <name type="scientific">Bradyrhizobium centrolobii</name>
    <dbReference type="NCBI Taxonomy" id="1505087"/>
    <lineage>
        <taxon>Bacteria</taxon>
        <taxon>Pseudomonadati</taxon>
        <taxon>Pseudomonadota</taxon>
        <taxon>Alphaproteobacteria</taxon>
        <taxon>Hyphomicrobiales</taxon>
        <taxon>Nitrobacteraceae</taxon>
        <taxon>Bradyrhizobium</taxon>
    </lineage>
</organism>
<evidence type="ECO:0000313" key="12">
    <source>
        <dbReference type="EMBL" id="OAE97711.1"/>
    </source>
</evidence>
<dbReference type="InterPro" id="IPR051045">
    <property type="entry name" value="TonB-dependent_transducer"/>
</dbReference>
<keyword evidence="4" id="KW-1003">Cell membrane</keyword>
<evidence type="ECO:0000256" key="8">
    <source>
        <dbReference type="ARBA" id="ARBA00022989"/>
    </source>
</evidence>
<sequence length="264" mass="27413">MNQATRRLAATAATNRAELRQWVVAGGLAVALHAAAAATLLADHGKANSDENFGSMAIEIGIADAAPPFDATDEPTDSDATSAVATAAANETSTVRPEPASAAIAENPEAEQQTTPPREQREQPEEKEAEVKASAAVAPSTSGAAPSRATEQESARSVAAAIGSSAEAQRAQASWRRGLVAHIERKKRYPASGAEQSADIIVSFTIDRQGRLTSVGIAKGSGDARFDQAALEMIRRADPLPAPPSVVADRNLSFRIPISFRPGG</sequence>
<proteinExistence type="inferred from homology"/>
<keyword evidence="8" id="KW-1133">Transmembrane helix</keyword>
<keyword evidence="13" id="KW-1185">Reference proteome</keyword>
<evidence type="ECO:0000256" key="10">
    <source>
        <dbReference type="SAM" id="MobiDB-lite"/>
    </source>
</evidence>
<evidence type="ECO:0000259" key="11">
    <source>
        <dbReference type="PROSITE" id="PS52015"/>
    </source>
</evidence>
<dbReference type="OrthoDB" id="8215632at2"/>
<keyword evidence="7" id="KW-0653">Protein transport</keyword>
<comment type="subcellular location">
    <subcellularLocation>
        <location evidence="1">Cell inner membrane</location>
        <topology evidence="1">Single-pass membrane protein</topology>
        <orientation evidence="1">Periplasmic side</orientation>
    </subcellularLocation>
</comment>
<dbReference type="STRING" id="1505087.AYJ54_34880"/>
<keyword evidence="9" id="KW-0472">Membrane</keyword>
<evidence type="ECO:0000256" key="6">
    <source>
        <dbReference type="ARBA" id="ARBA00022692"/>
    </source>
</evidence>
<dbReference type="Gene3D" id="3.30.1150.10">
    <property type="match status" value="1"/>
</dbReference>
<dbReference type="PROSITE" id="PS52015">
    <property type="entry name" value="TONB_CTD"/>
    <property type="match status" value="1"/>
</dbReference>
<evidence type="ECO:0000313" key="13">
    <source>
        <dbReference type="Proteomes" id="UP000076959"/>
    </source>
</evidence>
<dbReference type="InterPro" id="IPR037682">
    <property type="entry name" value="TonB_C"/>
</dbReference>
<name>A0A176Y9V5_9BRAD</name>
<dbReference type="NCBIfam" id="TIGR01352">
    <property type="entry name" value="tonB_Cterm"/>
    <property type="match status" value="1"/>
</dbReference>
<reference evidence="12 13" key="1">
    <citation type="submission" date="2016-03" db="EMBL/GenBank/DDBJ databases">
        <title>Draft Genome Sequence of the Strain BR 10245 (Bradyrhizobium sp.) isolated from nodules of Centrolobium paraense.</title>
        <authorList>
            <person name="Simoes-Araujo J.L.Sr."/>
            <person name="Barauna A.C."/>
            <person name="Silva K."/>
            <person name="Zilli J.E."/>
        </authorList>
    </citation>
    <scope>NUCLEOTIDE SEQUENCE [LARGE SCALE GENOMIC DNA]</scope>
    <source>
        <strain evidence="12 13">BR 10245</strain>
    </source>
</reference>
<evidence type="ECO:0000256" key="7">
    <source>
        <dbReference type="ARBA" id="ARBA00022927"/>
    </source>
</evidence>
<dbReference type="Proteomes" id="UP000076959">
    <property type="component" value="Unassembled WGS sequence"/>
</dbReference>
<gene>
    <name evidence="12" type="ORF">AYJ54_34880</name>
</gene>
<protein>
    <recommendedName>
        <fullName evidence="11">TonB C-terminal domain-containing protein</fullName>
    </recommendedName>
</protein>
<evidence type="ECO:0000256" key="5">
    <source>
        <dbReference type="ARBA" id="ARBA00022519"/>
    </source>
</evidence>
<dbReference type="PANTHER" id="PTHR33446">
    <property type="entry name" value="PROTEIN TONB-RELATED"/>
    <property type="match status" value="1"/>
</dbReference>
<evidence type="ECO:0000256" key="2">
    <source>
        <dbReference type="ARBA" id="ARBA00006555"/>
    </source>
</evidence>
<dbReference type="PANTHER" id="PTHR33446:SF2">
    <property type="entry name" value="PROTEIN TONB"/>
    <property type="match status" value="1"/>
</dbReference>
<keyword evidence="3" id="KW-0813">Transport</keyword>
<evidence type="ECO:0000256" key="1">
    <source>
        <dbReference type="ARBA" id="ARBA00004383"/>
    </source>
</evidence>
<dbReference type="GO" id="GO:0015031">
    <property type="term" value="P:protein transport"/>
    <property type="evidence" value="ECO:0007669"/>
    <property type="project" value="UniProtKB-KW"/>
</dbReference>
<dbReference type="GO" id="GO:0031992">
    <property type="term" value="F:energy transducer activity"/>
    <property type="evidence" value="ECO:0007669"/>
    <property type="project" value="TreeGrafter"/>
</dbReference>
<dbReference type="AlphaFoldDB" id="A0A176Y9V5"/>
<comment type="caution">
    <text evidence="12">The sequence shown here is derived from an EMBL/GenBank/DDBJ whole genome shotgun (WGS) entry which is preliminary data.</text>
</comment>
<evidence type="ECO:0000256" key="4">
    <source>
        <dbReference type="ARBA" id="ARBA00022475"/>
    </source>
</evidence>
<dbReference type="Pfam" id="PF13103">
    <property type="entry name" value="TonB_2"/>
    <property type="match status" value="1"/>
</dbReference>
<dbReference type="SUPFAM" id="SSF74653">
    <property type="entry name" value="TolA/TonB C-terminal domain"/>
    <property type="match status" value="1"/>
</dbReference>
<comment type="similarity">
    <text evidence="2">Belongs to the TonB family.</text>
</comment>
<feature type="domain" description="TonB C-terminal" evidence="11">
    <location>
        <begin position="174"/>
        <end position="264"/>
    </location>
</feature>
<dbReference type="InterPro" id="IPR006260">
    <property type="entry name" value="TonB/TolA_C"/>
</dbReference>
<dbReference type="EMBL" id="LUUB01000124">
    <property type="protein sequence ID" value="OAE97711.1"/>
    <property type="molecule type" value="Genomic_DNA"/>
</dbReference>
<keyword evidence="5" id="KW-0997">Cell inner membrane</keyword>